<dbReference type="Proteomes" id="UP000652761">
    <property type="component" value="Unassembled WGS sequence"/>
</dbReference>
<comment type="caution">
    <text evidence="1">The sequence shown here is derived from an EMBL/GenBank/DDBJ whole genome shotgun (WGS) entry which is preliminary data.</text>
</comment>
<dbReference type="EMBL" id="NMUH01000747">
    <property type="protein sequence ID" value="MQL84231.1"/>
    <property type="molecule type" value="Genomic_DNA"/>
</dbReference>
<proteinExistence type="predicted"/>
<name>A0A843ULJ9_COLES</name>
<evidence type="ECO:0000313" key="2">
    <source>
        <dbReference type="Proteomes" id="UP000652761"/>
    </source>
</evidence>
<organism evidence="1 2">
    <name type="scientific">Colocasia esculenta</name>
    <name type="common">Wild taro</name>
    <name type="synonym">Arum esculentum</name>
    <dbReference type="NCBI Taxonomy" id="4460"/>
    <lineage>
        <taxon>Eukaryota</taxon>
        <taxon>Viridiplantae</taxon>
        <taxon>Streptophyta</taxon>
        <taxon>Embryophyta</taxon>
        <taxon>Tracheophyta</taxon>
        <taxon>Spermatophyta</taxon>
        <taxon>Magnoliopsida</taxon>
        <taxon>Liliopsida</taxon>
        <taxon>Araceae</taxon>
        <taxon>Aroideae</taxon>
        <taxon>Colocasieae</taxon>
        <taxon>Colocasia</taxon>
    </lineage>
</organism>
<evidence type="ECO:0000313" key="1">
    <source>
        <dbReference type="EMBL" id="MQL84231.1"/>
    </source>
</evidence>
<reference evidence="1" key="1">
    <citation type="submission" date="2017-07" db="EMBL/GenBank/DDBJ databases">
        <title>Taro Niue Genome Assembly and Annotation.</title>
        <authorList>
            <person name="Atibalentja N."/>
            <person name="Keating K."/>
            <person name="Fields C.J."/>
        </authorList>
    </citation>
    <scope>NUCLEOTIDE SEQUENCE</scope>
    <source>
        <strain evidence="1">Niue_2</strain>
        <tissue evidence="1">Leaf</tissue>
    </source>
</reference>
<accession>A0A843ULJ9</accession>
<feature type="non-terminal residue" evidence="1">
    <location>
        <position position="129"/>
    </location>
</feature>
<sequence>MSLDNDILGVFLQFFGQQRDLLSILHPLGTFLQFSALHEHFCTFPHKQGYFWLQFSALHGLLCNFPQIGGFCAIFWTTRPFLQFSLDRGISVIFWAAKGNYAIFYLLGTFLQFVQSLGDGEVPLFNTWG</sequence>
<dbReference type="AlphaFoldDB" id="A0A843ULJ9"/>
<gene>
    <name evidence="1" type="ORF">Taro_016729</name>
</gene>
<keyword evidence="2" id="KW-1185">Reference proteome</keyword>
<protein>
    <submittedName>
        <fullName evidence="1">Uncharacterized protein</fullName>
    </submittedName>
</protein>